<evidence type="ECO:0000256" key="9">
    <source>
        <dbReference type="ARBA" id="ARBA00023012"/>
    </source>
</evidence>
<comment type="subcellular location">
    <subcellularLocation>
        <location evidence="2">Membrane</location>
    </subcellularLocation>
</comment>
<dbReference type="OrthoDB" id="9796330at2"/>
<dbReference type="Gene3D" id="6.10.340.10">
    <property type="match status" value="1"/>
</dbReference>
<comment type="catalytic activity">
    <reaction evidence="1">
        <text>ATP + protein L-histidine = ADP + protein N-phospho-L-histidine.</text>
        <dbReference type="EC" id="2.7.13.3"/>
    </reaction>
</comment>
<organism evidence="14 15">
    <name type="scientific">Calderihabitans maritimus</name>
    <dbReference type="NCBI Taxonomy" id="1246530"/>
    <lineage>
        <taxon>Bacteria</taxon>
        <taxon>Bacillati</taxon>
        <taxon>Bacillota</taxon>
        <taxon>Clostridia</taxon>
        <taxon>Neomoorellales</taxon>
        <taxon>Calderihabitantaceae</taxon>
        <taxon>Calderihabitans</taxon>
    </lineage>
</organism>
<dbReference type="EMBL" id="BDGJ01000063">
    <property type="protein sequence ID" value="GAW92231.1"/>
    <property type="molecule type" value="Genomic_DNA"/>
</dbReference>
<dbReference type="Pfam" id="PF00672">
    <property type="entry name" value="HAMP"/>
    <property type="match status" value="1"/>
</dbReference>
<dbReference type="SMART" id="SM00304">
    <property type="entry name" value="HAMP"/>
    <property type="match status" value="1"/>
</dbReference>
<dbReference type="SUPFAM" id="SSF47384">
    <property type="entry name" value="Homodimeric domain of signal transducing histidine kinase"/>
    <property type="match status" value="1"/>
</dbReference>
<evidence type="ECO:0000259" key="12">
    <source>
        <dbReference type="PROSITE" id="PS50109"/>
    </source>
</evidence>
<comment type="caution">
    <text evidence="14">The sequence shown here is derived from an EMBL/GenBank/DDBJ whole genome shotgun (WGS) entry which is preliminary data.</text>
</comment>
<keyword evidence="5" id="KW-0808">Transferase</keyword>
<dbReference type="Gene3D" id="3.30.565.10">
    <property type="entry name" value="Histidine kinase-like ATPase, C-terminal domain"/>
    <property type="match status" value="1"/>
</dbReference>
<dbReference type="FunFam" id="1.10.287.130:FF:000001">
    <property type="entry name" value="Two-component sensor histidine kinase"/>
    <property type="match status" value="1"/>
</dbReference>
<keyword evidence="10 11" id="KW-0472">Membrane</keyword>
<evidence type="ECO:0000259" key="13">
    <source>
        <dbReference type="PROSITE" id="PS50885"/>
    </source>
</evidence>
<name>A0A1Z5HSC6_9FIRM</name>
<dbReference type="Pfam" id="PF00512">
    <property type="entry name" value="HisKA"/>
    <property type="match status" value="1"/>
</dbReference>
<protein>
    <recommendedName>
        <fullName evidence="3">histidine kinase</fullName>
        <ecNumber evidence="3">2.7.13.3</ecNumber>
    </recommendedName>
</protein>
<keyword evidence="15" id="KW-1185">Reference proteome</keyword>
<evidence type="ECO:0000256" key="4">
    <source>
        <dbReference type="ARBA" id="ARBA00022553"/>
    </source>
</evidence>
<dbReference type="PANTHER" id="PTHR42878">
    <property type="entry name" value="TWO-COMPONENT HISTIDINE KINASE"/>
    <property type="match status" value="1"/>
</dbReference>
<dbReference type="SMART" id="SM00388">
    <property type="entry name" value="HisKA"/>
    <property type="match status" value="1"/>
</dbReference>
<dbReference type="CDD" id="cd00082">
    <property type="entry name" value="HisKA"/>
    <property type="match status" value="1"/>
</dbReference>
<keyword evidence="11" id="KW-1133">Transmembrane helix</keyword>
<dbReference type="InterPro" id="IPR003661">
    <property type="entry name" value="HisK_dim/P_dom"/>
</dbReference>
<evidence type="ECO:0000256" key="10">
    <source>
        <dbReference type="ARBA" id="ARBA00023136"/>
    </source>
</evidence>
<dbReference type="RefSeq" id="WP_088553632.1">
    <property type="nucleotide sequence ID" value="NZ_BDGJ01000063.1"/>
</dbReference>
<dbReference type="CDD" id="cd06225">
    <property type="entry name" value="HAMP"/>
    <property type="match status" value="1"/>
</dbReference>
<evidence type="ECO:0000256" key="7">
    <source>
        <dbReference type="ARBA" id="ARBA00022777"/>
    </source>
</evidence>
<feature type="transmembrane region" description="Helical" evidence="11">
    <location>
        <begin position="12"/>
        <end position="32"/>
    </location>
</feature>
<dbReference type="SUPFAM" id="SSF158472">
    <property type="entry name" value="HAMP domain-like"/>
    <property type="match status" value="1"/>
</dbReference>
<dbReference type="InterPro" id="IPR004358">
    <property type="entry name" value="Sig_transdc_His_kin-like_C"/>
</dbReference>
<evidence type="ECO:0000256" key="2">
    <source>
        <dbReference type="ARBA" id="ARBA00004370"/>
    </source>
</evidence>
<dbReference type="GO" id="GO:0000155">
    <property type="term" value="F:phosphorelay sensor kinase activity"/>
    <property type="evidence" value="ECO:0007669"/>
    <property type="project" value="InterPro"/>
</dbReference>
<dbReference type="PRINTS" id="PR00344">
    <property type="entry name" value="BCTRLSENSOR"/>
</dbReference>
<evidence type="ECO:0000256" key="3">
    <source>
        <dbReference type="ARBA" id="ARBA00012438"/>
    </source>
</evidence>
<dbReference type="GO" id="GO:0007234">
    <property type="term" value="P:osmosensory signaling via phosphorelay pathway"/>
    <property type="evidence" value="ECO:0007669"/>
    <property type="project" value="TreeGrafter"/>
</dbReference>
<feature type="transmembrane region" description="Helical" evidence="11">
    <location>
        <begin position="172"/>
        <end position="191"/>
    </location>
</feature>
<dbReference type="GO" id="GO:0000156">
    <property type="term" value="F:phosphorelay response regulator activity"/>
    <property type="evidence" value="ECO:0007669"/>
    <property type="project" value="TreeGrafter"/>
</dbReference>
<feature type="domain" description="Histidine kinase" evidence="12">
    <location>
        <begin position="253"/>
        <end position="470"/>
    </location>
</feature>
<dbReference type="FunFam" id="3.30.565.10:FF:000006">
    <property type="entry name" value="Sensor histidine kinase WalK"/>
    <property type="match status" value="1"/>
</dbReference>
<feature type="domain" description="HAMP" evidence="13">
    <location>
        <begin position="193"/>
        <end position="245"/>
    </location>
</feature>
<reference evidence="15" key="1">
    <citation type="journal article" date="2017" name="Appl. Environ. Microbiol.">
        <title>Genomic analysis of Calderihabitans maritimus KKC1, a thermophilic hydrogenogenic carboxydotrophic bacterium isolated from marine sediment.</title>
        <authorList>
            <person name="Omae K."/>
            <person name="Yoneda Y."/>
            <person name="Fukuyama Y."/>
            <person name="Yoshida T."/>
            <person name="Sako Y."/>
        </authorList>
    </citation>
    <scope>NUCLEOTIDE SEQUENCE [LARGE SCALE GENOMIC DNA]</scope>
    <source>
        <strain evidence="15">KKC1</strain>
    </source>
</reference>
<dbReference type="CDD" id="cd00075">
    <property type="entry name" value="HATPase"/>
    <property type="match status" value="1"/>
</dbReference>
<dbReference type="Pfam" id="PF02518">
    <property type="entry name" value="HATPase_c"/>
    <property type="match status" value="1"/>
</dbReference>
<dbReference type="PROSITE" id="PS50109">
    <property type="entry name" value="HIS_KIN"/>
    <property type="match status" value="1"/>
</dbReference>
<evidence type="ECO:0000313" key="15">
    <source>
        <dbReference type="Proteomes" id="UP000197032"/>
    </source>
</evidence>
<dbReference type="InterPro" id="IPR050351">
    <property type="entry name" value="BphY/WalK/GraS-like"/>
</dbReference>
<dbReference type="SUPFAM" id="SSF55874">
    <property type="entry name" value="ATPase domain of HSP90 chaperone/DNA topoisomerase II/histidine kinase"/>
    <property type="match status" value="1"/>
</dbReference>
<dbReference type="GO" id="GO:0005524">
    <property type="term" value="F:ATP binding"/>
    <property type="evidence" value="ECO:0007669"/>
    <property type="project" value="UniProtKB-KW"/>
</dbReference>
<dbReference type="InterPro" id="IPR003594">
    <property type="entry name" value="HATPase_dom"/>
</dbReference>
<dbReference type="PROSITE" id="PS50885">
    <property type="entry name" value="HAMP"/>
    <property type="match status" value="1"/>
</dbReference>
<evidence type="ECO:0000256" key="6">
    <source>
        <dbReference type="ARBA" id="ARBA00022741"/>
    </source>
</evidence>
<dbReference type="InterPro" id="IPR003660">
    <property type="entry name" value="HAMP_dom"/>
</dbReference>
<dbReference type="SMART" id="SM00387">
    <property type="entry name" value="HATPase_c"/>
    <property type="match status" value="1"/>
</dbReference>
<dbReference type="InterPro" id="IPR036890">
    <property type="entry name" value="HATPase_C_sf"/>
</dbReference>
<dbReference type="Proteomes" id="UP000197032">
    <property type="component" value="Unassembled WGS sequence"/>
</dbReference>
<keyword evidence="6" id="KW-0547">Nucleotide-binding</keyword>
<keyword evidence="8" id="KW-0067">ATP-binding</keyword>
<keyword evidence="4" id="KW-0597">Phosphoprotein</keyword>
<sequence length="471" mass="53716">MGRTIFGKLMLTYLSVILITLAVLAVLLSLLFQSYYFYETEQTLITHGQQINNLVLKYLNDQITRQELEYAVKTLDRALNAEIWIVDAHGNIYFDSRPFEEQWFGNYLEGKEIEQLKKAEIITRIGRFGNRFNLPVITVGVPLFIDQEVQGAIFLHSPVFGVKNALKPIYRIIWLAALIAVIFAALVNYYISRKFSRPLQELSRAALQVASGKFEEKVEVLTSDEIGHLAKTFNYMAEELGKLERMRQEFIANVSHELRSPLTSIRGFIQGILDGTITGQHQERYLKIVFEETNRLTRLVNDLLDLARLESGSISMNWSNFDVNELIREVVAKLEPQIREKQLQIELSLEERPTWAYADRDRVEQVLINLLDNAIRFTPEGKKIKLEAVPDGDKIVVAVTDQGIGIPPEELPYIWQRFHKVDKARTRSKGGTGLGLAIVKRIIEALGQTISVESELNRGSRFSFTLSATKG</sequence>
<keyword evidence="9" id="KW-0902">Two-component regulatory system</keyword>
<dbReference type="InterPro" id="IPR036097">
    <property type="entry name" value="HisK_dim/P_sf"/>
</dbReference>
<evidence type="ECO:0000256" key="8">
    <source>
        <dbReference type="ARBA" id="ARBA00022840"/>
    </source>
</evidence>
<evidence type="ECO:0000313" key="14">
    <source>
        <dbReference type="EMBL" id="GAW92231.1"/>
    </source>
</evidence>
<dbReference type="InterPro" id="IPR005467">
    <property type="entry name" value="His_kinase_dom"/>
</dbReference>
<dbReference type="AlphaFoldDB" id="A0A1Z5HSC6"/>
<evidence type="ECO:0000256" key="5">
    <source>
        <dbReference type="ARBA" id="ARBA00022679"/>
    </source>
</evidence>
<evidence type="ECO:0000256" key="1">
    <source>
        <dbReference type="ARBA" id="ARBA00000085"/>
    </source>
</evidence>
<dbReference type="GO" id="GO:0016020">
    <property type="term" value="C:membrane"/>
    <property type="evidence" value="ECO:0007669"/>
    <property type="project" value="UniProtKB-SubCell"/>
</dbReference>
<dbReference type="Gene3D" id="1.10.287.130">
    <property type="match status" value="1"/>
</dbReference>
<keyword evidence="7 14" id="KW-0418">Kinase</keyword>
<gene>
    <name evidence="14" type="ORF">KKC1_13890</name>
</gene>
<keyword evidence="11" id="KW-0812">Transmembrane</keyword>
<proteinExistence type="predicted"/>
<dbReference type="PANTHER" id="PTHR42878:SF7">
    <property type="entry name" value="SENSOR HISTIDINE KINASE GLRK"/>
    <property type="match status" value="1"/>
</dbReference>
<evidence type="ECO:0000256" key="11">
    <source>
        <dbReference type="SAM" id="Phobius"/>
    </source>
</evidence>
<accession>A0A1Z5HSC6</accession>
<dbReference type="GO" id="GO:0030295">
    <property type="term" value="F:protein kinase activator activity"/>
    <property type="evidence" value="ECO:0007669"/>
    <property type="project" value="TreeGrafter"/>
</dbReference>
<dbReference type="EC" id="2.7.13.3" evidence="3"/>